<gene>
    <name evidence="2" type="ORF">Esi_0241_0016</name>
</gene>
<feature type="region of interest" description="Disordered" evidence="1">
    <location>
        <begin position="129"/>
        <end position="176"/>
    </location>
</feature>
<dbReference type="AlphaFoldDB" id="D7FSW9"/>
<reference evidence="2 3" key="1">
    <citation type="journal article" date="2010" name="Nature">
        <title>The Ectocarpus genome and the independent evolution of multicellularity in brown algae.</title>
        <authorList>
            <person name="Cock J.M."/>
            <person name="Sterck L."/>
            <person name="Rouze P."/>
            <person name="Scornet D."/>
            <person name="Allen A.E."/>
            <person name="Amoutzias G."/>
            <person name="Anthouard V."/>
            <person name="Artiguenave F."/>
            <person name="Aury J.M."/>
            <person name="Badger J.H."/>
            <person name="Beszteri B."/>
            <person name="Billiau K."/>
            <person name="Bonnet E."/>
            <person name="Bothwell J.H."/>
            <person name="Bowler C."/>
            <person name="Boyen C."/>
            <person name="Brownlee C."/>
            <person name="Carrano C.J."/>
            <person name="Charrier B."/>
            <person name="Cho G.Y."/>
            <person name="Coelho S.M."/>
            <person name="Collen J."/>
            <person name="Corre E."/>
            <person name="Da Silva C."/>
            <person name="Delage L."/>
            <person name="Delaroque N."/>
            <person name="Dittami S.M."/>
            <person name="Doulbeau S."/>
            <person name="Elias M."/>
            <person name="Farnham G."/>
            <person name="Gachon C.M."/>
            <person name="Gschloessl B."/>
            <person name="Heesch S."/>
            <person name="Jabbari K."/>
            <person name="Jubin C."/>
            <person name="Kawai H."/>
            <person name="Kimura K."/>
            <person name="Kloareg B."/>
            <person name="Kupper F.C."/>
            <person name="Lang D."/>
            <person name="Le Bail A."/>
            <person name="Leblanc C."/>
            <person name="Lerouge P."/>
            <person name="Lohr M."/>
            <person name="Lopez P.J."/>
            <person name="Martens C."/>
            <person name="Maumus F."/>
            <person name="Michel G."/>
            <person name="Miranda-Saavedra D."/>
            <person name="Morales J."/>
            <person name="Moreau H."/>
            <person name="Motomura T."/>
            <person name="Nagasato C."/>
            <person name="Napoli C.A."/>
            <person name="Nelson D.R."/>
            <person name="Nyvall-Collen P."/>
            <person name="Peters A.F."/>
            <person name="Pommier C."/>
            <person name="Potin P."/>
            <person name="Poulain J."/>
            <person name="Quesneville H."/>
            <person name="Read B."/>
            <person name="Rensing S.A."/>
            <person name="Ritter A."/>
            <person name="Rousvoal S."/>
            <person name="Samanta M."/>
            <person name="Samson G."/>
            <person name="Schroeder D.C."/>
            <person name="Segurens B."/>
            <person name="Strittmatter M."/>
            <person name="Tonon T."/>
            <person name="Tregear J.W."/>
            <person name="Valentin K."/>
            <person name="von Dassow P."/>
            <person name="Yamagishi T."/>
            <person name="Van de Peer Y."/>
            <person name="Wincker P."/>
        </authorList>
    </citation>
    <scope>NUCLEOTIDE SEQUENCE [LARGE SCALE GENOMIC DNA]</scope>
    <source>
        <strain evidence="3">Ec32 / CCAP1310/4</strain>
    </source>
</reference>
<feature type="region of interest" description="Disordered" evidence="1">
    <location>
        <begin position="89"/>
        <end position="109"/>
    </location>
</feature>
<sequence>MDDTVFINEAVGKPPEVYNDADNSDESIIDVGEEADMGGGKDWMAAASPTPRTPNAASIGEVFAMTPMAAGHEEPMQDFVGEGGTAAVEQEHSEESFGSFSGESSSGADTGALHRYGVYDLAGGEAAAATGTNEYASSRGSGGDAATPGVFRSARSILTWKEDDEQEEGDAEREAEEVQALVAEALALVQEANADD</sequence>
<evidence type="ECO:0000313" key="2">
    <source>
        <dbReference type="EMBL" id="CBJ31260.1"/>
    </source>
</evidence>
<evidence type="ECO:0000256" key="1">
    <source>
        <dbReference type="SAM" id="MobiDB-lite"/>
    </source>
</evidence>
<proteinExistence type="predicted"/>
<evidence type="ECO:0000313" key="3">
    <source>
        <dbReference type="Proteomes" id="UP000002630"/>
    </source>
</evidence>
<protein>
    <submittedName>
        <fullName evidence="2">Uncharacterized protein</fullName>
    </submittedName>
</protein>
<feature type="compositionally biased region" description="Acidic residues" evidence="1">
    <location>
        <begin position="162"/>
        <end position="176"/>
    </location>
</feature>
<accession>D7FSW9</accession>
<feature type="compositionally biased region" description="Low complexity" evidence="1">
    <location>
        <begin position="96"/>
        <end position="107"/>
    </location>
</feature>
<organism evidence="2 3">
    <name type="scientific">Ectocarpus siliculosus</name>
    <name type="common">Brown alga</name>
    <name type="synonym">Conferva siliculosa</name>
    <dbReference type="NCBI Taxonomy" id="2880"/>
    <lineage>
        <taxon>Eukaryota</taxon>
        <taxon>Sar</taxon>
        <taxon>Stramenopiles</taxon>
        <taxon>Ochrophyta</taxon>
        <taxon>PX clade</taxon>
        <taxon>Phaeophyceae</taxon>
        <taxon>Ectocarpales</taxon>
        <taxon>Ectocarpaceae</taxon>
        <taxon>Ectocarpus</taxon>
    </lineage>
</organism>
<dbReference type="InParanoid" id="D7FSW9"/>
<name>D7FSW9_ECTSI</name>
<dbReference type="Proteomes" id="UP000002630">
    <property type="component" value="Unassembled WGS sequence"/>
</dbReference>
<keyword evidence="3" id="KW-1185">Reference proteome</keyword>
<dbReference type="EMBL" id="FN649760">
    <property type="protein sequence ID" value="CBJ31260.1"/>
    <property type="molecule type" value="Genomic_DNA"/>
</dbReference>